<dbReference type="Proteomes" id="UP001143856">
    <property type="component" value="Unassembled WGS sequence"/>
</dbReference>
<name>A0ACC1PIT1_9PEZI</name>
<keyword evidence="2" id="KW-1185">Reference proteome</keyword>
<evidence type="ECO:0000313" key="1">
    <source>
        <dbReference type="EMBL" id="KAJ2991880.1"/>
    </source>
</evidence>
<comment type="caution">
    <text evidence="1">The sequence shown here is derived from an EMBL/GenBank/DDBJ whole genome shotgun (WGS) entry which is preliminary data.</text>
</comment>
<proteinExistence type="predicted"/>
<dbReference type="EMBL" id="JAPDGR010000302">
    <property type="protein sequence ID" value="KAJ2991880.1"/>
    <property type="molecule type" value="Genomic_DNA"/>
</dbReference>
<reference evidence="1" key="1">
    <citation type="submission" date="2022-10" db="EMBL/GenBank/DDBJ databases">
        <title>Genome Sequence of Xylaria curta.</title>
        <authorList>
            <person name="Buettner E."/>
        </authorList>
    </citation>
    <scope>NUCLEOTIDE SEQUENCE</scope>
    <source>
        <strain evidence="1">Babe10</strain>
    </source>
</reference>
<evidence type="ECO:0000313" key="2">
    <source>
        <dbReference type="Proteomes" id="UP001143856"/>
    </source>
</evidence>
<organism evidence="1 2">
    <name type="scientific">Xylaria curta</name>
    <dbReference type="NCBI Taxonomy" id="42375"/>
    <lineage>
        <taxon>Eukaryota</taxon>
        <taxon>Fungi</taxon>
        <taxon>Dikarya</taxon>
        <taxon>Ascomycota</taxon>
        <taxon>Pezizomycotina</taxon>
        <taxon>Sordariomycetes</taxon>
        <taxon>Xylariomycetidae</taxon>
        <taxon>Xylariales</taxon>
        <taxon>Xylariaceae</taxon>
        <taxon>Xylaria</taxon>
    </lineage>
</organism>
<protein>
    <submittedName>
        <fullName evidence="1">Uncharacterized protein</fullName>
    </submittedName>
</protein>
<accession>A0ACC1PIT1</accession>
<sequence>MAQRKRDRHGIQPVRVSSISYIVNGDAGLPYPLEPTIPDGPAGGTWESSYSGLQRDVLYLDHIGKEDDPYAALAYFDTLLLIDDSESMQECWGEVEEITMKIAPICTQYDQDGIDIEFVNHRAAGFYATGRSGYKHIGLMKGNLDMHDSVAGIYHNVKPKGKCRMDKRLASILDPYVTEYEKNLNQNGGRELTTPLNIIVISAFQWDGDEDKFGAITRAARKLDTLRAPKFQVGVQLFRVGKASRETVDTTVRFLDDKIWKERGVRDMVDMTTWTGSPGVLSPKGLLKVLLGGVRRSIDFMEV</sequence>
<gene>
    <name evidence="1" type="ORF">NUW58_g2359</name>
</gene>